<dbReference type="InterPro" id="IPR036409">
    <property type="entry name" value="Aldolase_II/adducin_N_sf"/>
</dbReference>
<feature type="domain" description="Class II aldolase/adducin N-terminal" evidence="3">
    <location>
        <begin position="11"/>
        <end position="189"/>
    </location>
</feature>
<dbReference type="GO" id="GO:0016832">
    <property type="term" value="F:aldehyde-lyase activity"/>
    <property type="evidence" value="ECO:0007669"/>
    <property type="project" value="TreeGrafter"/>
</dbReference>
<accession>A0A428N1G5</accession>
<gene>
    <name evidence="4" type="ORF">D7Z54_17335</name>
</gene>
<reference evidence="4 5" key="1">
    <citation type="submission" date="2018-10" db="EMBL/GenBank/DDBJ databases">
        <title>Draft genome sequence of Bacillus salarius IM0101, isolated from a hypersaline soil in Inner Mongolia, China.</title>
        <authorList>
            <person name="Yamprayoonswat W."/>
            <person name="Boonvisut S."/>
            <person name="Jumpathong W."/>
            <person name="Sittihan S."/>
            <person name="Ruangsuj P."/>
            <person name="Wanthongcharoen S."/>
            <person name="Thongpramul N."/>
            <person name="Pimmason S."/>
            <person name="Yu B."/>
            <person name="Yasawong M."/>
        </authorList>
    </citation>
    <scope>NUCLEOTIDE SEQUENCE [LARGE SCALE GENOMIC DNA]</scope>
    <source>
        <strain evidence="4 5">IM0101</strain>
    </source>
</reference>
<evidence type="ECO:0000256" key="2">
    <source>
        <dbReference type="ARBA" id="ARBA00023239"/>
    </source>
</evidence>
<dbReference type="InterPro" id="IPR001303">
    <property type="entry name" value="Aldolase_II/adducin_N"/>
</dbReference>
<evidence type="ECO:0000313" key="4">
    <source>
        <dbReference type="EMBL" id="RSL32186.1"/>
    </source>
</evidence>
<dbReference type="GO" id="GO:0019323">
    <property type="term" value="P:pentose catabolic process"/>
    <property type="evidence" value="ECO:0007669"/>
    <property type="project" value="TreeGrafter"/>
</dbReference>
<evidence type="ECO:0000256" key="1">
    <source>
        <dbReference type="ARBA" id="ARBA00022723"/>
    </source>
</evidence>
<proteinExistence type="predicted"/>
<keyword evidence="5" id="KW-1185">Reference proteome</keyword>
<keyword evidence="1" id="KW-0479">Metal-binding</keyword>
<dbReference type="Pfam" id="PF00596">
    <property type="entry name" value="Aldolase_II"/>
    <property type="match status" value="1"/>
</dbReference>
<evidence type="ECO:0000259" key="3">
    <source>
        <dbReference type="SMART" id="SM01007"/>
    </source>
</evidence>
<dbReference type="OrthoDB" id="9794581at2"/>
<dbReference type="SUPFAM" id="SSF53639">
    <property type="entry name" value="AraD/HMP-PK domain-like"/>
    <property type="match status" value="1"/>
</dbReference>
<keyword evidence="2" id="KW-0456">Lyase</keyword>
<comment type="caution">
    <text evidence="4">The sequence shown here is derived from an EMBL/GenBank/DDBJ whole genome shotgun (WGS) entry which is preliminary data.</text>
</comment>
<name>A0A428N1G5_9BACI</name>
<dbReference type="GO" id="GO:0005829">
    <property type="term" value="C:cytosol"/>
    <property type="evidence" value="ECO:0007669"/>
    <property type="project" value="TreeGrafter"/>
</dbReference>
<dbReference type="EMBL" id="RBVX01000017">
    <property type="protein sequence ID" value="RSL32186.1"/>
    <property type="molecule type" value="Genomic_DNA"/>
</dbReference>
<dbReference type="Proteomes" id="UP000275076">
    <property type="component" value="Unassembled WGS sequence"/>
</dbReference>
<sequence>MQMTSLEQKFYDAIWIAKALFDRDKATGSSANMSFLHEGKIYITGSGTCFGNLTQEDFSIINMDGEHVGGLKPSKEFPLHKTLYDKSPSIQAVIHTHSFYSTLWSCLKHENEKDIVPSYTPYLRIKIGTIGLVPYGKPGSQKLFDYFAERVNDSDGYILKNHGPVIGDKDLVAAFYDLEELEESTKIAWELRNEGELAELID</sequence>
<protein>
    <submittedName>
        <fullName evidence="4">Aldolase</fullName>
    </submittedName>
</protein>
<dbReference type="AlphaFoldDB" id="A0A428N1G5"/>
<organism evidence="4 5">
    <name type="scientific">Salibacterium salarium</name>
    <dbReference type="NCBI Taxonomy" id="284579"/>
    <lineage>
        <taxon>Bacteria</taxon>
        <taxon>Bacillati</taxon>
        <taxon>Bacillota</taxon>
        <taxon>Bacilli</taxon>
        <taxon>Bacillales</taxon>
        <taxon>Bacillaceae</taxon>
    </lineage>
</organism>
<dbReference type="SMART" id="SM01007">
    <property type="entry name" value="Aldolase_II"/>
    <property type="match status" value="1"/>
</dbReference>
<dbReference type="PANTHER" id="PTHR22789">
    <property type="entry name" value="FUCULOSE PHOSPHATE ALDOLASE"/>
    <property type="match status" value="1"/>
</dbReference>
<dbReference type="InterPro" id="IPR050197">
    <property type="entry name" value="Aldolase_class_II_sugar_metab"/>
</dbReference>
<dbReference type="GO" id="GO:0046872">
    <property type="term" value="F:metal ion binding"/>
    <property type="evidence" value="ECO:0007669"/>
    <property type="project" value="UniProtKB-KW"/>
</dbReference>
<dbReference type="PANTHER" id="PTHR22789:SF0">
    <property type="entry name" value="3-OXO-TETRONATE 4-PHOSPHATE DECARBOXYLASE-RELATED"/>
    <property type="match status" value="1"/>
</dbReference>
<evidence type="ECO:0000313" key="5">
    <source>
        <dbReference type="Proteomes" id="UP000275076"/>
    </source>
</evidence>
<dbReference type="Gene3D" id="3.40.225.10">
    <property type="entry name" value="Class II aldolase/adducin N-terminal domain"/>
    <property type="match status" value="1"/>
</dbReference>